<proteinExistence type="predicted"/>
<name>A0A0C3AKI4_SERVB</name>
<evidence type="ECO:0000313" key="3">
    <source>
        <dbReference type="Proteomes" id="UP000054097"/>
    </source>
</evidence>
<reference evidence="2 3" key="1">
    <citation type="submission" date="2014-04" db="EMBL/GenBank/DDBJ databases">
        <authorList>
            <consortium name="DOE Joint Genome Institute"/>
            <person name="Kuo A."/>
            <person name="Zuccaro A."/>
            <person name="Kohler A."/>
            <person name="Nagy L.G."/>
            <person name="Floudas D."/>
            <person name="Copeland A."/>
            <person name="Barry K.W."/>
            <person name="Cichocki N."/>
            <person name="Veneault-Fourrey C."/>
            <person name="LaButti K."/>
            <person name="Lindquist E.A."/>
            <person name="Lipzen A."/>
            <person name="Lundell T."/>
            <person name="Morin E."/>
            <person name="Murat C."/>
            <person name="Sun H."/>
            <person name="Tunlid A."/>
            <person name="Henrissat B."/>
            <person name="Grigoriev I.V."/>
            <person name="Hibbett D.S."/>
            <person name="Martin F."/>
            <person name="Nordberg H.P."/>
            <person name="Cantor M.N."/>
            <person name="Hua S.X."/>
        </authorList>
    </citation>
    <scope>NUCLEOTIDE SEQUENCE [LARGE SCALE GENOMIC DNA]</scope>
    <source>
        <strain evidence="2 3">MAFF 305830</strain>
    </source>
</reference>
<dbReference type="Pfam" id="PF12937">
    <property type="entry name" value="F-box-like"/>
    <property type="match status" value="1"/>
</dbReference>
<dbReference type="EMBL" id="KN824317">
    <property type="protein sequence ID" value="KIM25065.1"/>
    <property type="molecule type" value="Genomic_DNA"/>
</dbReference>
<evidence type="ECO:0000259" key="1">
    <source>
        <dbReference type="PROSITE" id="PS50181"/>
    </source>
</evidence>
<protein>
    <recommendedName>
        <fullName evidence="1">F-box domain-containing protein</fullName>
    </recommendedName>
</protein>
<reference evidence="3" key="2">
    <citation type="submission" date="2015-01" db="EMBL/GenBank/DDBJ databases">
        <title>Evolutionary Origins and Diversification of the Mycorrhizal Mutualists.</title>
        <authorList>
            <consortium name="DOE Joint Genome Institute"/>
            <consortium name="Mycorrhizal Genomics Consortium"/>
            <person name="Kohler A."/>
            <person name="Kuo A."/>
            <person name="Nagy L.G."/>
            <person name="Floudas D."/>
            <person name="Copeland A."/>
            <person name="Barry K.W."/>
            <person name="Cichocki N."/>
            <person name="Veneault-Fourrey C."/>
            <person name="LaButti K."/>
            <person name="Lindquist E.A."/>
            <person name="Lipzen A."/>
            <person name="Lundell T."/>
            <person name="Morin E."/>
            <person name="Murat C."/>
            <person name="Riley R."/>
            <person name="Ohm R."/>
            <person name="Sun H."/>
            <person name="Tunlid A."/>
            <person name="Henrissat B."/>
            <person name="Grigoriev I.V."/>
            <person name="Hibbett D.S."/>
            <person name="Martin F."/>
        </authorList>
    </citation>
    <scope>NUCLEOTIDE SEQUENCE [LARGE SCALE GENOMIC DNA]</scope>
    <source>
        <strain evidence="3">MAFF 305830</strain>
    </source>
</reference>
<dbReference type="SUPFAM" id="SSF81383">
    <property type="entry name" value="F-box domain"/>
    <property type="match status" value="1"/>
</dbReference>
<dbReference type="HOGENOM" id="CLU_510084_0_0_1"/>
<dbReference type="PROSITE" id="PS50181">
    <property type="entry name" value="FBOX"/>
    <property type="match status" value="1"/>
</dbReference>
<dbReference type="Proteomes" id="UP000054097">
    <property type="component" value="Unassembled WGS sequence"/>
</dbReference>
<gene>
    <name evidence="2" type="ORF">M408DRAFT_26471</name>
</gene>
<dbReference type="AlphaFoldDB" id="A0A0C3AKI4"/>
<sequence>MAVEFASRVAILVDMAEYFDSVAALVSVDEIKIDSDDKEDARYYMDSAVNRLDESFGPLRAALRRERNRTILAACLPTRILLEILHYGEMEALFSAAQVCHGWRIAALGHPPFWSTIDMRRSKCTGSLVTAQLQHSRSHPLDVTFSLIEQADEIANGNLPSRPLDLITRASSISNLSTRTIPPMWTHSVPLLDSLHLVVDPSTPTGNYVFEPSNLNHYSVNFRYQYLPLSQSVLSNLRTLHLRQIPEPASKVFATVFRINSLRELVLDICKNRDAAHEEQMNWMTQSTHVLSLELLYLKDVAPSFLSCFLRPGIIAETTNFRIEPRQRTPFQRPTPASSVWIDLNHNYVLSEHGTQNGLTRIDLDDAFVLEPLYNTPSLIKFSSVTSLQWVGGHIKEPPFRWFPSLTSLTFDCYISRVHKQQQRLGDVVGSYLASTCPHLKYLGITMRETMRGGSGDPGQEDAPEVQLVAFLKWWLDTHGERFPEVEIYEYRPRRWTGRLVTFQELTGKFNIKTHSLLESARFPKFPETRRFVAEEEEWSRPPPRVRFRPTIWSD</sequence>
<keyword evidence="3" id="KW-1185">Reference proteome</keyword>
<feature type="domain" description="F-box" evidence="1">
    <location>
        <begin position="70"/>
        <end position="117"/>
    </location>
</feature>
<dbReference type="Gene3D" id="1.20.1280.50">
    <property type="match status" value="1"/>
</dbReference>
<evidence type="ECO:0000313" key="2">
    <source>
        <dbReference type="EMBL" id="KIM25065.1"/>
    </source>
</evidence>
<dbReference type="InterPro" id="IPR001810">
    <property type="entry name" value="F-box_dom"/>
</dbReference>
<organism evidence="2 3">
    <name type="scientific">Serendipita vermifera MAFF 305830</name>
    <dbReference type="NCBI Taxonomy" id="933852"/>
    <lineage>
        <taxon>Eukaryota</taxon>
        <taxon>Fungi</taxon>
        <taxon>Dikarya</taxon>
        <taxon>Basidiomycota</taxon>
        <taxon>Agaricomycotina</taxon>
        <taxon>Agaricomycetes</taxon>
        <taxon>Sebacinales</taxon>
        <taxon>Serendipitaceae</taxon>
        <taxon>Serendipita</taxon>
    </lineage>
</organism>
<dbReference type="InterPro" id="IPR036047">
    <property type="entry name" value="F-box-like_dom_sf"/>
</dbReference>
<accession>A0A0C3AKI4</accession>